<proteinExistence type="predicted"/>
<name>A0AAD5R0F7_PARTN</name>
<reference evidence="1" key="1">
    <citation type="submission" date="2021-06" db="EMBL/GenBank/DDBJ databases">
        <title>Parelaphostrongylus tenuis whole genome reference sequence.</title>
        <authorList>
            <person name="Garwood T.J."/>
            <person name="Larsen P.A."/>
            <person name="Fountain-Jones N.M."/>
            <person name="Garbe J.R."/>
            <person name="Macchietto M.G."/>
            <person name="Kania S.A."/>
            <person name="Gerhold R.W."/>
            <person name="Richards J.E."/>
            <person name="Wolf T.M."/>
        </authorList>
    </citation>
    <scope>NUCLEOTIDE SEQUENCE</scope>
    <source>
        <strain evidence="1">MNPRO001-30</strain>
        <tissue evidence="1">Meninges</tissue>
    </source>
</reference>
<evidence type="ECO:0000313" key="1">
    <source>
        <dbReference type="EMBL" id="KAJ1367320.1"/>
    </source>
</evidence>
<dbReference type="AlphaFoldDB" id="A0AAD5R0F7"/>
<protein>
    <submittedName>
        <fullName evidence="1">Uncharacterized protein</fullName>
    </submittedName>
</protein>
<organism evidence="1 2">
    <name type="scientific">Parelaphostrongylus tenuis</name>
    <name type="common">Meningeal worm</name>
    <dbReference type="NCBI Taxonomy" id="148309"/>
    <lineage>
        <taxon>Eukaryota</taxon>
        <taxon>Metazoa</taxon>
        <taxon>Ecdysozoa</taxon>
        <taxon>Nematoda</taxon>
        <taxon>Chromadorea</taxon>
        <taxon>Rhabditida</taxon>
        <taxon>Rhabditina</taxon>
        <taxon>Rhabditomorpha</taxon>
        <taxon>Strongyloidea</taxon>
        <taxon>Metastrongylidae</taxon>
        <taxon>Parelaphostrongylus</taxon>
    </lineage>
</organism>
<keyword evidence="2" id="KW-1185">Reference proteome</keyword>
<sequence length="73" mass="8302">MRMHAKVWEVVVNSKSSRWMQFVWLVTSLKALEMELLRRGQSTPKSSSRCYEVVDNKGTADLGLTSVCLSHSD</sequence>
<dbReference type="Proteomes" id="UP001196413">
    <property type="component" value="Unassembled WGS sequence"/>
</dbReference>
<comment type="caution">
    <text evidence="1">The sequence shown here is derived from an EMBL/GenBank/DDBJ whole genome shotgun (WGS) entry which is preliminary data.</text>
</comment>
<dbReference type="EMBL" id="JAHQIW010005848">
    <property type="protein sequence ID" value="KAJ1367320.1"/>
    <property type="molecule type" value="Genomic_DNA"/>
</dbReference>
<gene>
    <name evidence="1" type="ORF">KIN20_028214</name>
</gene>
<evidence type="ECO:0000313" key="2">
    <source>
        <dbReference type="Proteomes" id="UP001196413"/>
    </source>
</evidence>
<accession>A0AAD5R0F7</accession>